<evidence type="ECO:0000256" key="3">
    <source>
        <dbReference type="ARBA" id="ARBA00022741"/>
    </source>
</evidence>
<dbReference type="PRINTS" id="PR01100">
    <property type="entry name" value="SHIKIMTKNASE"/>
</dbReference>
<sequence length="171" mass="19293">MKYPEKIFLVGMPGSGKSTLGKKLAEKLDRNFFDLDAEIERMAGWVIPDIFAQVGEDYFRELENSVLLMLIRLNEPAVIATGGGAPCHYDNMDQMNAAGTTIFLDTPLQVLVERVKQEKSSRPLVNEMADDSLTQDMETLYKKRLPQYEEASFTTNSTLEDVLLHLETIKS</sequence>
<keyword evidence="1 7" id="KW-0028">Amino-acid biosynthesis</keyword>
<dbReference type="Pfam" id="PF01202">
    <property type="entry name" value="SKI"/>
    <property type="match status" value="1"/>
</dbReference>
<accession>A0A1W2GCU7</accession>
<dbReference type="EC" id="2.7.1.71" evidence="7"/>
<comment type="subunit">
    <text evidence="7">Monomer.</text>
</comment>
<evidence type="ECO:0000256" key="1">
    <source>
        <dbReference type="ARBA" id="ARBA00022605"/>
    </source>
</evidence>
<evidence type="ECO:0000256" key="7">
    <source>
        <dbReference type="HAMAP-Rule" id="MF_00109"/>
    </source>
</evidence>
<feature type="binding site" evidence="7">
    <location>
        <position position="83"/>
    </location>
    <ligand>
        <name>substrate</name>
    </ligand>
</feature>
<comment type="pathway">
    <text evidence="7">Metabolic intermediate biosynthesis; chorismate biosynthesis; chorismate from D-erythrose 4-phosphate and phosphoenolpyruvate: step 5/7.</text>
</comment>
<feature type="binding site" evidence="7">
    <location>
        <position position="60"/>
    </location>
    <ligand>
        <name>substrate</name>
    </ligand>
</feature>
<feature type="binding site" evidence="7">
    <location>
        <position position="122"/>
    </location>
    <ligand>
        <name>ATP</name>
        <dbReference type="ChEBI" id="CHEBI:30616"/>
    </ligand>
</feature>
<dbReference type="GO" id="GO:0009073">
    <property type="term" value="P:aromatic amino acid family biosynthetic process"/>
    <property type="evidence" value="ECO:0007669"/>
    <property type="project" value="UniProtKB-KW"/>
</dbReference>
<dbReference type="Gene3D" id="3.40.50.300">
    <property type="entry name" value="P-loop containing nucleotide triphosphate hydrolases"/>
    <property type="match status" value="1"/>
</dbReference>
<keyword evidence="7" id="KW-0460">Magnesium</keyword>
<dbReference type="GO" id="GO:0004765">
    <property type="term" value="F:shikimate kinase activity"/>
    <property type="evidence" value="ECO:0007669"/>
    <property type="project" value="UniProtKB-UniRule"/>
</dbReference>
<dbReference type="Proteomes" id="UP000192472">
    <property type="component" value="Unassembled WGS sequence"/>
</dbReference>
<dbReference type="PANTHER" id="PTHR21087">
    <property type="entry name" value="SHIKIMATE KINASE"/>
    <property type="match status" value="1"/>
</dbReference>
<dbReference type="InterPro" id="IPR027417">
    <property type="entry name" value="P-loop_NTPase"/>
</dbReference>
<gene>
    <name evidence="7" type="primary">aroK</name>
    <name evidence="8" type="ORF">SAMN04488029_1879</name>
</gene>
<keyword evidence="7" id="KW-0963">Cytoplasm</keyword>
<evidence type="ECO:0000256" key="2">
    <source>
        <dbReference type="ARBA" id="ARBA00022679"/>
    </source>
</evidence>
<keyword evidence="6 7" id="KW-0057">Aromatic amino acid biosynthesis</keyword>
<evidence type="ECO:0000313" key="8">
    <source>
        <dbReference type="EMBL" id="SMD34168.1"/>
    </source>
</evidence>
<dbReference type="CDD" id="cd00464">
    <property type="entry name" value="SK"/>
    <property type="match status" value="1"/>
</dbReference>
<dbReference type="PANTHER" id="PTHR21087:SF16">
    <property type="entry name" value="SHIKIMATE KINASE 1, CHLOROPLASTIC"/>
    <property type="match status" value="1"/>
</dbReference>
<feature type="binding site" evidence="7">
    <location>
        <position position="18"/>
    </location>
    <ligand>
        <name>Mg(2+)</name>
        <dbReference type="ChEBI" id="CHEBI:18420"/>
    </ligand>
</feature>
<dbReference type="InterPro" id="IPR031322">
    <property type="entry name" value="Shikimate/glucono_kinase"/>
</dbReference>
<evidence type="ECO:0000256" key="4">
    <source>
        <dbReference type="ARBA" id="ARBA00022777"/>
    </source>
</evidence>
<keyword evidence="5 7" id="KW-0067">ATP-binding</keyword>
<dbReference type="InterPro" id="IPR000623">
    <property type="entry name" value="Shikimate_kinase/TSH1"/>
</dbReference>
<organism evidence="8 9">
    <name type="scientific">Reichenbachiella faecimaris</name>
    <dbReference type="NCBI Taxonomy" id="692418"/>
    <lineage>
        <taxon>Bacteria</taxon>
        <taxon>Pseudomonadati</taxon>
        <taxon>Bacteroidota</taxon>
        <taxon>Cytophagia</taxon>
        <taxon>Cytophagales</taxon>
        <taxon>Reichenbachiellaceae</taxon>
        <taxon>Reichenbachiella</taxon>
    </lineage>
</organism>
<feature type="binding site" evidence="7">
    <location>
        <position position="36"/>
    </location>
    <ligand>
        <name>substrate</name>
    </ligand>
</feature>
<dbReference type="OrthoDB" id="9800332at2"/>
<dbReference type="STRING" id="692418.SAMN04488029_1879"/>
<comment type="function">
    <text evidence="7">Catalyzes the specific phosphorylation of the 3-hydroxyl group of shikimic acid using ATP as a cosubstrate.</text>
</comment>
<reference evidence="8 9" key="1">
    <citation type="submission" date="2017-04" db="EMBL/GenBank/DDBJ databases">
        <authorList>
            <person name="Afonso C.L."/>
            <person name="Miller P.J."/>
            <person name="Scott M.A."/>
            <person name="Spackman E."/>
            <person name="Goraichik I."/>
            <person name="Dimitrov K.M."/>
            <person name="Suarez D.L."/>
            <person name="Swayne D.E."/>
        </authorList>
    </citation>
    <scope>NUCLEOTIDE SEQUENCE [LARGE SCALE GENOMIC DNA]</scope>
    <source>
        <strain evidence="8 9">DSM 26133</strain>
    </source>
</reference>
<comment type="cofactor">
    <cofactor evidence="7">
        <name>Mg(2+)</name>
        <dbReference type="ChEBI" id="CHEBI:18420"/>
    </cofactor>
    <text evidence="7">Binds 1 Mg(2+) ion per subunit.</text>
</comment>
<protein>
    <recommendedName>
        <fullName evidence="7">Shikimate kinase</fullName>
        <shortName evidence="7">SK</shortName>
        <ecNumber evidence="7">2.7.1.71</ecNumber>
    </recommendedName>
</protein>
<feature type="binding site" evidence="7">
    <location>
        <begin position="14"/>
        <end position="19"/>
    </location>
    <ligand>
        <name>ATP</name>
        <dbReference type="ChEBI" id="CHEBI:30616"/>
    </ligand>
</feature>
<keyword evidence="7" id="KW-0479">Metal-binding</keyword>
<evidence type="ECO:0000256" key="6">
    <source>
        <dbReference type="ARBA" id="ARBA00023141"/>
    </source>
</evidence>
<comment type="similarity">
    <text evidence="7">Belongs to the shikimate kinase family.</text>
</comment>
<dbReference type="HAMAP" id="MF_00109">
    <property type="entry name" value="Shikimate_kinase"/>
    <property type="match status" value="1"/>
</dbReference>
<proteinExistence type="inferred from homology"/>
<dbReference type="GO" id="GO:0005829">
    <property type="term" value="C:cytosol"/>
    <property type="evidence" value="ECO:0007669"/>
    <property type="project" value="TreeGrafter"/>
</dbReference>
<comment type="subcellular location">
    <subcellularLocation>
        <location evidence="7">Cytoplasm</location>
    </subcellularLocation>
</comment>
<dbReference type="UniPathway" id="UPA00053">
    <property type="reaction ID" value="UER00088"/>
</dbReference>
<dbReference type="AlphaFoldDB" id="A0A1W2GCU7"/>
<comment type="catalytic activity">
    <reaction evidence="7">
        <text>shikimate + ATP = 3-phosphoshikimate + ADP + H(+)</text>
        <dbReference type="Rhea" id="RHEA:13121"/>
        <dbReference type="ChEBI" id="CHEBI:15378"/>
        <dbReference type="ChEBI" id="CHEBI:30616"/>
        <dbReference type="ChEBI" id="CHEBI:36208"/>
        <dbReference type="ChEBI" id="CHEBI:145989"/>
        <dbReference type="ChEBI" id="CHEBI:456216"/>
        <dbReference type="EC" id="2.7.1.71"/>
    </reaction>
</comment>
<dbReference type="SUPFAM" id="SSF52540">
    <property type="entry name" value="P-loop containing nucleoside triphosphate hydrolases"/>
    <property type="match status" value="1"/>
</dbReference>
<dbReference type="EMBL" id="FWYF01000002">
    <property type="protein sequence ID" value="SMD34168.1"/>
    <property type="molecule type" value="Genomic_DNA"/>
</dbReference>
<keyword evidence="9" id="KW-1185">Reference proteome</keyword>
<evidence type="ECO:0000256" key="5">
    <source>
        <dbReference type="ARBA" id="ARBA00022840"/>
    </source>
</evidence>
<dbReference type="GO" id="GO:0008652">
    <property type="term" value="P:amino acid biosynthetic process"/>
    <property type="evidence" value="ECO:0007669"/>
    <property type="project" value="UniProtKB-KW"/>
</dbReference>
<dbReference type="GO" id="GO:0005524">
    <property type="term" value="F:ATP binding"/>
    <property type="evidence" value="ECO:0007669"/>
    <property type="project" value="UniProtKB-UniRule"/>
</dbReference>
<keyword evidence="2 7" id="KW-0808">Transferase</keyword>
<dbReference type="RefSeq" id="WP_139793817.1">
    <property type="nucleotide sequence ID" value="NZ_FWYF01000002.1"/>
</dbReference>
<dbReference type="GO" id="GO:0009423">
    <property type="term" value="P:chorismate biosynthetic process"/>
    <property type="evidence" value="ECO:0007669"/>
    <property type="project" value="UniProtKB-UniRule"/>
</dbReference>
<dbReference type="GO" id="GO:0000287">
    <property type="term" value="F:magnesium ion binding"/>
    <property type="evidence" value="ECO:0007669"/>
    <property type="project" value="UniProtKB-UniRule"/>
</dbReference>
<feature type="binding site" evidence="7">
    <location>
        <position position="144"/>
    </location>
    <ligand>
        <name>substrate</name>
    </ligand>
</feature>
<keyword evidence="4 7" id="KW-0418">Kinase</keyword>
<name>A0A1W2GCU7_REIFA</name>
<comment type="caution">
    <text evidence="7">Lacks conserved residue(s) required for the propagation of feature annotation.</text>
</comment>
<evidence type="ECO:0000313" key="9">
    <source>
        <dbReference type="Proteomes" id="UP000192472"/>
    </source>
</evidence>
<keyword evidence="3 7" id="KW-0547">Nucleotide-binding</keyword>